<organism evidence="2">
    <name type="scientific">viral metagenome</name>
    <dbReference type="NCBI Taxonomy" id="1070528"/>
    <lineage>
        <taxon>unclassified sequences</taxon>
        <taxon>metagenomes</taxon>
        <taxon>organismal metagenomes</taxon>
    </lineage>
</organism>
<feature type="transmembrane region" description="Helical" evidence="1">
    <location>
        <begin position="124"/>
        <end position="147"/>
    </location>
</feature>
<keyword evidence="1" id="KW-0812">Transmembrane</keyword>
<dbReference type="EMBL" id="MN739065">
    <property type="protein sequence ID" value="QHS86909.1"/>
    <property type="molecule type" value="Genomic_DNA"/>
</dbReference>
<proteinExistence type="predicted"/>
<evidence type="ECO:0000313" key="2">
    <source>
        <dbReference type="EMBL" id="QHS86909.1"/>
    </source>
</evidence>
<sequence length="152" mass="16022">MSFRQVKSFDLFEYDFEDIEIQNYEKLAEESALLKEIFHDIKDIVNQGDIPLEEIEIKTENCISHTTKGNQSLINAAKSNKAKNTVVLVITASLVGACVGGPIGVGAAVGLSTAVIGFTTLSSILSGAVIGAVTGAGTAGGISGLFYRVLKK</sequence>
<feature type="transmembrane region" description="Helical" evidence="1">
    <location>
        <begin position="86"/>
        <end position="118"/>
    </location>
</feature>
<evidence type="ECO:0000256" key="1">
    <source>
        <dbReference type="SAM" id="Phobius"/>
    </source>
</evidence>
<dbReference type="Gene3D" id="1.20.5.110">
    <property type="match status" value="1"/>
</dbReference>
<protein>
    <submittedName>
        <fullName evidence="2">Uncharacterized protein</fullName>
    </submittedName>
</protein>
<name>A0A6C0B5T4_9ZZZZ</name>
<keyword evidence="1" id="KW-0472">Membrane</keyword>
<keyword evidence="1" id="KW-1133">Transmembrane helix</keyword>
<reference evidence="2" key="1">
    <citation type="journal article" date="2020" name="Nature">
        <title>Giant virus diversity and host interactions through global metagenomics.</title>
        <authorList>
            <person name="Schulz F."/>
            <person name="Roux S."/>
            <person name="Paez-Espino D."/>
            <person name="Jungbluth S."/>
            <person name="Walsh D.A."/>
            <person name="Denef V.J."/>
            <person name="McMahon K.D."/>
            <person name="Konstantinidis K.T."/>
            <person name="Eloe-Fadrosh E.A."/>
            <person name="Kyrpides N.C."/>
            <person name="Woyke T."/>
        </authorList>
    </citation>
    <scope>NUCLEOTIDE SEQUENCE</scope>
    <source>
        <strain evidence="2">GVMAG-M-3300009422-16</strain>
    </source>
</reference>
<accession>A0A6C0B5T4</accession>
<dbReference type="AlphaFoldDB" id="A0A6C0B5T4"/>